<protein>
    <recommendedName>
        <fullName evidence="3 8">Histidinol-phosphatase</fullName>
        <shortName evidence="8">HolPase</shortName>
        <ecNumber evidence="3 8">3.1.3.15</ecNumber>
    </recommendedName>
</protein>
<evidence type="ECO:0000256" key="7">
    <source>
        <dbReference type="ARBA" id="ARBA00049158"/>
    </source>
</evidence>
<dbReference type="SUPFAM" id="SSF89550">
    <property type="entry name" value="PHP domain-like"/>
    <property type="match status" value="1"/>
</dbReference>
<reference evidence="10" key="1">
    <citation type="submission" date="2021-01" db="EMBL/GenBank/DDBJ databases">
        <title>Genome public.</title>
        <authorList>
            <person name="Liu C."/>
            <person name="Sun Q."/>
        </authorList>
    </citation>
    <scope>NUCLEOTIDE SEQUENCE</scope>
    <source>
        <strain evidence="10">YIM B02565</strain>
    </source>
</reference>
<comment type="caution">
    <text evidence="10">The sequence shown here is derived from an EMBL/GenBank/DDBJ whole genome shotgun (WGS) entry which is preliminary data.</text>
</comment>
<keyword evidence="5 8" id="KW-0378">Hydrolase</keyword>
<dbReference type="InterPro" id="IPR004013">
    <property type="entry name" value="PHP_dom"/>
</dbReference>
<evidence type="ECO:0000256" key="3">
    <source>
        <dbReference type="ARBA" id="ARBA00013085"/>
    </source>
</evidence>
<organism evidence="10 11">
    <name type="scientific">Clostridium paridis</name>
    <dbReference type="NCBI Taxonomy" id="2803863"/>
    <lineage>
        <taxon>Bacteria</taxon>
        <taxon>Bacillati</taxon>
        <taxon>Bacillota</taxon>
        <taxon>Clostridia</taxon>
        <taxon>Eubacteriales</taxon>
        <taxon>Clostridiaceae</taxon>
        <taxon>Clostridium</taxon>
    </lineage>
</organism>
<feature type="domain" description="PHP" evidence="9">
    <location>
        <begin position="4"/>
        <end position="187"/>
    </location>
</feature>
<evidence type="ECO:0000259" key="9">
    <source>
        <dbReference type="Pfam" id="PF02811"/>
    </source>
</evidence>
<dbReference type="AlphaFoldDB" id="A0A937FIS8"/>
<dbReference type="EC" id="3.1.3.15" evidence="3 8"/>
<dbReference type="Pfam" id="PF02811">
    <property type="entry name" value="PHP"/>
    <property type="match status" value="1"/>
</dbReference>
<evidence type="ECO:0000256" key="2">
    <source>
        <dbReference type="ARBA" id="ARBA00009152"/>
    </source>
</evidence>
<dbReference type="PANTHER" id="PTHR21039">
    <property type="entry name" value="HISTIDINOL PHOSPHATASE-RELATED"/>
    <property type="match status" value="1"/>
</dbReference>
<sequence>MIFDNHMHTIFSSDSKMKIEEVIEESKNKNLAVTLTEHIDLDFPDPALFRCDVPKYIKTYEPYRSEILKLGIEIGLNSSFVSDYTNIINSNPFDYVIGSVHMVNGKDIYVDFYNPEKSKDELYIEYLVAMEKLVDSFDCFDALGHIDYACRYAPYEDKEIHIELYGEYIDNVLKKLLSKDKLLELNTRMLHEKERYISLYKIFKRYKDLGGKYVTLGSDAHGKSAIGVNFKEANELITSIGLKAVHFSERKLEY</sequence>
<evidence type="ECO:0000256" key="5">
    <source>
        <dbReference type="ARBA" id="ARBA00022801"/>
    </source>
</evidence>
<dbReference type="Proteomes" id="UP000623681">
    <property type="component" value="Unassembled WGS sequence"/>
</dbReference>
<dbReference type="GO" id="GO:0005737">
    <property type="term" value="C:cytoplasm"/>
    <property type="evidence" value="ECO:0007669"/>
    <property type="project" value="TreeGrafter"/>
</dbReference>
<evidence type="ECO:0000256" key="4">
    <source>
        <dbReference type="ARBA" id="ARBA00022605"/>
    </source>
</evidence>
<dbReference type="PANTHER" id="PTHR21039:SF0">
    <property type="entry name" value="HISTIDINOL-PHOSPHATASE"/>
    <property type="match status" value="1"/>
</dbReference>
<name>A0A937FIS8_9CLOT</name>
<dbReference type="NCBIfam" id="TIGR01856">
    <property type="entry name" value="hisJ_fam"/>
    <property type="match status" value="1"/>
</dbReference>
<dbReference type="Gene3D" id="3.20.20.140">
    <property type="entry name" value="Metal-dependent hydrolases"/>
    <property type="match status" value="1"/>
</dbReference>
<keyword evidence="4 8" id="KW-0028">Amino-acid biosynthesis</keyword>
<comment type="pathway">
    <text evidence="1 8">Amino-acid biosynthesis; L-histidine biosynthesis; L-histidine from 5-phospho-alpha-D-ribose 1-diphosphate: step 8/9.</text>
</comment>
<comment type="catalytic activity">
    <reaction evidence="7 8">
        <text>L-histidinol phosphate + H2O = L-histidinol + phosphate</text>
        <dbReference type="Rhea" id="RHEA:14465"/>
        <dbReference type="ChEBI" id="CHEBI:15377"/>
        <dbReference type="ChEBI" id="CHEBI:43474"/>
        <dbReference type="ChEBI" id="CHEBI:57699"/>
        <dbReference type="ChEBI" id="CHEBI:57980"/>
        <dbReference type="EC" id="3.1.3.15"/>
    </reaction>
</comment>
<evidence type="ECO:0000256" key="1">
    <source>
        <dbReference type="ARBA" id="ARBA00004970"/>
    </source>
</evidence>
<dbReference type="GO" id="GO:0004401">
    <property type="term" value="F:histidinol-phosphatase activity"/>
    <property type="evidence" value="ECO:0007669"/>
    <property type="project" value="UniProtKB-UniRule"/>
</dbReference>
<keyword evidence="11" id="KW-1185">Reference proteome</keyword>
<keyword evidence="6 8" id="KW-0368">Histidine biosynthesis</keyword>
<accession>A0A937FIS8</accession>
<dbReference type="InterPro" id="IPR016195">
    <property type="entry name" value="Pol/histidinol_Pase-like"/>
</dbReference>
<evidence type="ECO:0000256" key="8">
    <source>
        <dbReference type="RuleBase" id="RU366003"/>
    </source>
</evidence>
<evidence type="ECO:0000256" key="6">
    <source>
        <dbReference type="ARBA" id="ARBA00023102"/>
    </source>
</evidence>
<gene>
    <name evidence="10" type="ORF">JK634_11330</name>
</gene>
<evidence type="ECO:0000313" key="11">
    <source>
        <dbReference type="Proteomes" id="UP000623681"/>
    </source>
</evidence>
<dbReference type="EMBL" id="JAESWA010000022">
    <property type="protein sequence ID" value="MBL4932401.1"/>
    <property type="molecule type" value="Genomic_DNA"/>
</dbReference>
<dbReference type="RefSeq" id="WP_202767761.1">
    <property type="nucleotide sequence ID" value="NZ_JAESWA010000022.1"/>
</dbReference>
<dbReference type="InterPro" id="IPR010140">
    <property type="entry name" value="Histidinol_P_phosphatase_HisJ"/>
</dbReference>
<dbReference type="GO" id="GO:0000105">
    <property type="term" value="P:L-histidine biosynthetic process"/>
    <property type="evidence" value="ECO:0007669"/>
    <property type="project" value="UniProtKB-UniRule"/>
</dbReference>
<comment type="similarity">
    <text evidence="2 8">Belongs to the PHP hydrolase family. HisK subfamily.</text>
</comment>
<evidence type="ECO:0000313" key="10">
    <source>
        <dbReference type="EMBL" id="MBL4932401.1"/>
    </source>
</evidence>
<proteinExistence type="inferred from homology"/>